<dbReference type="PANTHER" id="PTHR22838">
    <property type="entry name" value="WD REPEAT PROTEIN 26-RELATED"/>
    <property type="match status" value="1"/>
</dbReference>
<comment type="subcellular location">
    <subcellularLocation>
        <location evidence="1">Cytoplasm</location>
    </subcellularLocation>
</comment>
<keyword evidence="3 5" id="KW-0853">WD repeat</keyword>
<dbReference type="Pfam" id="PF00400">
    <property type="entry name" value="WD40"/>
    <property type="match status" value="4"/>
</dbReference>
<dbReference type="GO" id="GO:0043161">
    <property type="term" value="P:proteasome-mediated ubiquitin-dependent protein catabolic process"/>
    <property type="evidence" value="ECO:0007669"/>
    <property type="project" value="TreeGrafter"/>
</dbReference>
<evidence type="ECO:0000256" key="1">
    <source>
        <dbReference type="ARBA" id="ARBA00004496"/>
    </source>
</evidence>
<evidence type="ECO:0000259" key="7">
    <source>
        <dbReference type="PROSITE" id="PS50897"/>
    </source>
</evidence>
<feature type="repeat" description="WD" evidence="5">
    <location>
        <begin position="330"/>
        <end position="361"/>
    </location>
</feature>
<evidence type="ECO:0000256" key="3">
    <source>
        <dbReference type="ARBA" id="ARBA00022574"/>
    </source>
</evidence>
<feature type="repeat" description="WD" evidence="5">
    <location>
        <begin position="284"/>
        <end position="318"/>
    </location>
</feature>
<dbReference type="InterPro" id="IPR006594">
    <property type="entry name" value="LisH"/>
</dbReference>
<comment type="caution">
    <text evidence="8">The sequence shown here is derived from an EMBL/GenBank/DDBJ whole genome shotgun (WGS) entry which is preliminary data.</text>
</comment>
<dbReference type="PROSITE" id="PS50896">
    <property type="entry name" value="LISH"/>
    <property type="match status" value="1"/>
</dbReference>
<dbReference type="InterPro" id="IPR015943">
    <property type="entry name" value="WD40/YVTN_repeat-like_dom_sf"/>
</dbReference>
<gene>
    <name evidence="8" type="ORF">HOLleu_09084</name>
</gene>
<evidence type="ECO:0000313" key="9">
    <source>
        <dbReference type="Proteomes" id="UP001152320"/>
    </source>
</evidence>
<dbReference type="AlphaFoldDB" id="A0A9Q1HDW9"/>
<sequence length="586" mass="65978">MEASGGHSATMVHNGDVPNRLERNGTSDQRDRFTTNGDASTESDEENDTVLGNGFTSPETIGPKKQLSRCEQDIIRLMGQHLRGLGFNRSADLLMSESGCRLEHPSAAKFRSHVMAGEYQKAEQDLEELKSLMDCPQSLLKMKFLLLEQKYLELVEEGKILEALQCLREELTPLKFNTERVHTLSMFLCTSREELRSKAGWAGTGNESRNKLMELLQGFLPPSVMLPPRRLYTLLSQAVELQKKRCPYHNSPTYSAEDGFQNISLLYDHVCNKNQFPSKIKQVLSDHCDEVWYCKFSPDGSKLATGSKDATIIVWDVNKETGELKHRRTLERHTFQVSFLCWTPDGRFILACGPEDSSEVWIWNVETGETKTKMSQSPDDSLTSVSCNSANGNFVTGGMRGQFYHCDIDGNVLDTWEGVRVQGLYMKKDGKTAVASDTHSRLREYNFDDLTSQNLIKEDHSIMSFTVDSNERLALLSVAYQGVHLWDIKDKILVRKFQGVSQGFYTIHSCFGGVDEKFVASGSEDNNVYIWHIKEEMPIAVLQGHTRTVNCVAWNPVVPTMLVSVSDDCSIRVWGSDDGSENSTEV</sequence>
<evidence type="ECO:0000256" key="6">
    <source>
        <dbReference type="SAM" id="MobiDB-lite"/>
    </source>
</evidence>
<dbReference type="PROSITE" id="PS50897">
    <property type="entry name" value="CTLH"/>
    <property type="match status" value="1"/>
</dbReference>
<dbReference type="SUPFAM" id="SSF50978">
    <property type="entry name" value="WD40 repeat-like"/>
    <property type="match status" value="1"/>
</dbReference>
<dbReference type="PRINTS" id="PR00320">
    <property type="entry name" value="GPROTEINBRPT"/>
</dbReference>
<dbReference type="InterPro" id="IPR001680">
    <property type="entry name" value="WD40_rpt"/>
</dbReference>
<dbReference type="PROSITE" id="PS50082">
    <property type="entry name" value="WD_REPEATS_2"/>
    <property type="match status" value="4"/>
</dbReference>
<protein>
    <submittedName>
        <fullName evidence="8">WD repeat-containing protein 26</fullName>
    </submittedName>
</protein>
<evidence type="ECO:0000256" key="2">
    <source>
        <dbReference type="ARBA" id="ARBA00022490"/>
    </source>
</evidence>
<dbReference type="GO" id="GO:0034657">
    <property type="term" value="C:GID complex"/>
    <property type="evidence" value="ECO:0007669"/>
    <property type="project" value="TreeGrafter"/>
</dbReference>
<feature type="compositionally biased region" description="Basic and acidic residues" evidence="6">
    <location>
        <begin position="19"/>
        <end position="33"/>
    </location>
</feature>
<accession>A0A9Q1HDW9</accession>
<dbReference type="PROSITE" id="PS50294">
    <property type="entry name" value="WD_REPEATS_REGION"/>
    <property type="match status" value="2"/>
</dbReference>
<dbReference type="InterPro" id="IPR020472">
    <property type="entry name" value="WD40_PAC1"/>
</dbReference>
<dbReference type="Proteomes" id="UP001152320">
    <property type="component" value="Chromosome 3"/>
</dbReference>
<evidence type="ECO:0000256" key="5">
    <source>
        <dbReference type="PROSITE-ProRule" id="PRU00221"/>
    </source>
</evidence>
<organism evidence="8 9">
    <name type="scientific">Holothuria leucospilota</name>
    <name type="common">Black long sea cucumber</name>
    <name type="synonym">Mertensiothuria leucospilota</name>
    <dbReference type="NCBI Taxonomy" id="206669"/>
    <lineage>
        <taxon>Eukaryota</taxon>
        <taxon>Metazoa</taxon>
        <taxon>Echinodermata</taxon>
        <taxon>Eleutherozoa</taxon>
        <taxon>Echinozoa</taxon>
        <taxon>Holothuroidea</taxon>
        <taxon>Aspidochirotacea</taxon>
        <taxon>Aspidochirotida</taxon>
        <taxon>Holothuriidae</taxon>
        <taxon>Holothuria</taxon>
    </lineage>
</organism>
<dbReference type="InterPro" id="IPR051350">
    <property type="entry name" value="WD_repeat-ST_regulator"/>
</dbReference>
<dbReference type="OrthoDB" id="972532at2759"/>
<dbReference type="PANTHER" id="PTHR22838:SF0">
    <property type="entry name" value="WD REPEAT-CONTAINING PROTEIN 26"/>
    <property type="match status" value="1"/>
</dbReference>
<keyword evidence="9" id="KW-1185">Reference proteome</keyword>
<dbReference type="SMART" id="SM00668">
    <property type="entry name" value="CTLH"/>
    <property type="match status" value="1"/>
</dbReference>
<dbReference type="GO" id="GO:0005737">
    <property type="term" value="C:cytoplasm"/>
    <property type="evidence" value="ECO:0007669"/>
    <property type="project" value="UniProtKB-SubCell"/>
</dbReference>
<dbReference type="Gene3D" id="2.130.10.10">
    <property type="entry name" value="YVTN repeat-like/Quinoprotein amine dehydrogenase"/>
    <property type="match status" value="2"/>
</dbReference>
<dbReference type="Pfam" id="PF23627">
    <property type="entry name" value="LisH_WDR26"/>
    <property type="match status" value="1"/>
</dbReference>
<dbReference type="FunFam" id="2.130.10.10:FF:000087">
    <property type="entry name" value="WD repeat-containing protein 26 homolog"/>
    <property type="match status" value="1"/>
</dbReference>
<feature type="repeat" description="WD" evidence="5">
    <location>
        <begin position="515"/>
        <end position="541"/>
    </location>
</feature>
<keyword evidence="4" id="KW-0677">Repeat</keyword>
<dbReference type="PROSITE" id="PS00678">
    <property type="entry name" value="WD_REPEATS_1"/>
    <property type="match status" value="1"/>
</dbReference>
<dbReference type="InterPro" id="IPR036322">
    <property type="entry name" value="WD40_repeat_dom_sf"/>
</dbReference>
<dbReference type="SMART" id="SM00320">
    <property type="entry name" value="WD40"/>
    <property type="match status" value="6"/>
</dbReference>
<reference evidence="8" key="1">
    <citation type="submission" date="2021-10" db="EMBL/GenBank/DDBJ databases">
        <title>Tropical sea cucumber genome reveals ecological adaptation and Cuvierian tubules defense mechanism.</title>
        <authorList>
            <person name="Chen T."/>
        </authorList>
    </citation>
    <scope>NUCLEOTIDE SEQUENCE</scope>
    <source>
        <strain evidence="8">Nanhai2018</strain>
        <tissue evidence="8">Muscle</tissue>
    </source>
</reference>
<dbReference type="InterPro" id="IPR019775">
    <property type="entry name" value="WD40_repeat_CS"/>
</dbReference>
<dbReference type="InterPro" id="IPR006595">
    <property type="entry name" value="CTLH_C"/>
</dbReference>
<proteinExistence type="predicted"/>
<keyword evidence="2" id="KW-0963">Cytoplasm</keyword>
<name>A0A9Q1HDW9_HOLLE</name>
<evidence type="ECO:0000313" key="8">
    <source>
        <dbReference type="EMBL" id="KAJ8045957.1"/>
    </source>
</evidence>
<feature type="region of interest" description="Disordered" evidence="6">
    <location>
        <begin position="1"/>
        <end position="63"/>
    </location>
</feature>
<feature type="repeat" description="WD" evidence="5">
    <location>
        <begin position="542"/>
        <end position="584"/>
    </location>
</feature>
<feature type="domain" description="CTLH" evidence="7">
    <location>
        <begin position="103"/>
        <end position="162"/>
    </location>
</feature>
<dbReference type="EMBL" id="JAIZAY010000003">
    <property type="protein sequence ID" value="KAJ8045957.1"/>
    <property type="molecule type" value="Genomic_DNA"/>
</dbReference>
<evidence type="ECO:0000256" key="4">
    <source>
        <dbReference type="ARBA" id="ARBA00022737"/>
    </source>
</evidence>